<reference evidence="1" key="2">
    <citation type="journal article" date="2020" name="Nat. Commun.">
        <title>Large-scale genome sequencing of mycorrhizal fungi provides insights into the early evolution of symbiotic traits.</title>
        <authorList>
            <person name="Miyauchi S."/>
            <person name="Kiss E."/>
            <person name="Kuo A."/>
            <person name="Drula E."/>
            <person name="Kohler A."/>
            <person name="Sanchez-Garcia M."/>
            <person name="Morin E."/>
            <person name="Andreopoulos B."/>
            <person name="Barry K.W."/>
            <person name="Bonito G."/>
            <person name="Buee M."/>
            <person name="Carver A."/>
            <person name="Chen C."/>
            <person name="Cichocki N."/>
            <person name="Clum A."/>
            <person name="Culley D."/>
            <person name="Crous P.W."/>
            <person name="Fauchery L."/>
            <person name="Girlanda M."/>
            <person name="Hayes R.D."/>
            <person name="Keri Z."/>
            <person name="LaButti K."/>
            <person name="Lipzen A."/>
            <person name="Lombard V."/>
            <person name="Magnuson J."/>
            <person name="Maillard F."/>
            <person name="Murat C."/>
            <person name="Nolan M."/>
            <person name="Ohm R.A."/>
            <person name="Pangilinan J."/>
            <person name="Pereira M.F."/>
            <person name="Perotto S."/>
            <person name="Peter M."/>
            <person name="Pfister S."/>
            <person name="Riley R."/>
            <person name="Sitrit Y."/>
            <person name="Stielow J.B."/>
            <person name="Szollosi G."/>
            <person name="Zifcakova L."/>
            <person name="Stursova M."/>
            <person name="Spatafora J.W."/>
            <person name="Tedersoo L."/>
            <person name="Vaario L.M."/>
            <person name="Yamada A."/>
            <person name="Yan M."/>
            <person name="Wang P."/>
            <person name="Xu J."/>
            <person name="Bruns T."/>
            <person name="Baldrian P."/>
            <person name="Vilgalys R."/>
            <person name="Dunand C."/>
            <person name="Henrissat B."/>
            <person name="Grigoriev I.V."/>
            <person name="Hibbett D."/>
            <person name="Nagy L.G."/>
            <person name="Martin F.M."/>
        </authorList>
    </citation>
    <scope>NUCLEOTIDE SEQUENCE</scope>
    <source>
        <strain evidence="1">P2</strain>
    </source>
</reference>
<dbReference type="EMBL" id="MU118044">
    <property type="protein sequence ID" value="KAF9646977.1"/>
    <property type="molecule type" value="Genomic_DNA"/>
</dbReference>
<evidence type="ECO:0000313" key="1">
    <source>
        <dbReference type="EMBL" id="KAF9646977.1"/>
    </source>
</evidence>
<comment type="caution">
    <text evidence="1">The sequence shown here is derived from an EMBL/GenBank/DDBJ whole genome shotgun (WGS) entry which is preliminary data.</text>
</comment>
<name>A0ACB6ZBI8_THEGA</name>
<protein>
    <submittedName>
        <fullName evidence="1">Uncharacterized protein</fullName>
    </submittedName>
</protein>
<proteinExistence type="predicted"/>
<sequence>MTLINLLEIHRTLAVCEAASAAVRQHSRSKCGELLSEIALTAQKVVVIDGKYLSNFIVYDTTEDTNAPDITDIISPLTVTSLLSIGGFAGTFMPLPSRTTYKDYSNPSDELIDRLINCPSEKTVEINFNLASRTLWSSFVTTTLKTTNNQSRIYIVPSEDRPVASPNASTSSSDTPAP</sequence>
<reference evidence="1" key="1">
    <citation type="submission" date="2019-10" db="EMBL/GenBank/DDBJ databases">
        <authorList>
            <consortium name="DOE Joint Genome Institute"/>
            <person name="Kuo A."/>
            <person name="Miyauchi S."/>
            <person name="Kiss E."/>
            <person name="Drula E."/>
            <person name="Kohler A."/>
            <person name="Sanchez-Garcia M."/>
            <person name="Andreopoulos B."/>
            <person name="Barry K.W."/>
            <person name="Bonito G."/>
            <person name="Buee M."/>
            <person name="Carver A."/>
            <person name="Chen C."/>
            <person name="Cichocki N."/>
            <person name="Clum A."/>
            <person name="Culley D."/>
            <person name="Crous P.W."/>
            <person name="Fauchery L."/>
            <person name="Girlanda M."/>
            <person name="Hayes R."/>
            <person name="Keri Z."/>
            <person name="Labutti K."/>
            <person name="Lipzen A."/>
            <person name="Lombard V."/>
            <person name="Magnuson J."/>
            <person name="Maillard F."/>
            <person name="Morin E."/>
            <person name="Murat C."/>
            <person name="Nolan M."/>
            <person name="Ohm R."/>
            <person name="Pangilinan J."/>
            <person name="Pereira M."/>
            <person name="Perotto S."/>
            <person name="Peter M."/>
            <person name="Riley R."/>
            <person name="Sitrit Y."/>
            <person name="Stielow B."/>
            <person name="Szollosi G."/>
            <person name="Zifcakova L."/>
            <person name="Stursova M."/>
            <person name="Spatafora J.W."/>
            <person name="Tedersoo L."/>
            <person name="Vaario L.-M."/>
            <person name="Yamada A."/>
            <person name="Yan M."/>
            <person name="Wang P."/>
            <person name="Xu J."/>
            <person name="Bruns T."/>
            <person name="Baldrian P."/>
            <person name="Vilgalys R."/>
            <person name="Henrissat B."/>
            <person name="Grigoriev I.V."/>
            <person name="Hibbett D."/>
            <person name="Nagy L.G."/>
            <person name="Martin F.M."/>
        </authorList>
    </citation>
    <scope>NUCLEOTIDE SEQUENCE</scope>
    <source>
        <strain evidence="1">P2</strain>
    </source>
</reference>
<evidence type="ECO:0000313" key="2">
    <source>
        <dbReference type="Proteomes" id="UP000886501"/>
    </source>
</evidence>
<gene>
    <name evidence="1" type="ORF">BDM02DRAFT_3117823</name>
</gene>
<organism evidence="1 2">
    <name type="scientific">Thelephora ganbajun</name>
    <name type="common">Ganba fungus</name>
    <dbReference type="NCBI Taxonomy" id="370292"/>
    <lineage>
        <taxon>Eukaryota</taxon>
        <taxon>Fungi</taxon>
        <taxon>Dikarya</taxon>
        <taxon>Basidiomycota</taxon>
        <taxon>Agaricomycotina</taxon>
        <taxon>Agaricomycetes</taxon>
        <taxon>Thelephorales</taxon>
        <taxon>Thelephoraceae</taxon>
        <taxon>Thelephora</taxon>
    </lineage>
</organism>
<dbReference type="Proteomes" id="UP000886501">
    <property type="component" value="Unassembled WGS sequence"/>
</dbReference>
<accession>A0ACB6ZBI8</accession>
<keyword evidence="2" id="KW-1185">Reference proteome</keyword>